<evidence type="ECO:0000313" key="3">
    <source>
        <dbReference type="Proteomes" id="UP000195437"/>
    </source>
</evidence>
<dbReference type="RefSeq" id="WP_087459137.1">
    <property type="nucleotide sequence ID" value="NZ_CP021434.1"/>
</dbReference>
<dbReference type="InterPro" id="IPR051404">
    <property type="entry name" value="TA_system_antitoxin"/>
</dbReference>
<protein>
    <submittedName>
        <fullName evidence="2">HicB family protein</fullName>
    </submittedName>
</protein>
<dbReference type="SUPFAM" id="SSF143100">
    <property type="entry name" value="TTHA1013/TTHA0281-like"/>
    <property type="match status" value="1"/>
</dbReference>
<evidence type="ECO:0000313" key="2">
    <source>
        <dbReference type="EMBL" id="ARU63806.1"/>
    </source>
</evidence>
<sequence>MAKYQVIVTQDEEGMYVVECPSIPGCVTEGRTLEDALANIREAIQVCLETRRELGLSPTVDVYEVEV</sequence>
<dbReference type="Gene3D" id="3.30.160.250">
    <property type="match status" value="1"/>
</dbReference>
<dbReference type="EMBL" id="CP021434">
    <property type="protein sequence ID" value="ARU63806.1"/>
    <property type="molecule type" value="Genomic_DNA"/>
</dbReference>
<dbReference type="InterPro" id="IPR031807">
    <property type="entry name" value="HicB-like"/>
</dbReference>
<proteinExistence type="predicted"/>
<dbReference type="Proteomes" id="UP000195437">
    <property type="component" value="Chromosome"/>
</dbReference>
<dbReference type="OrthoDB" id="5419659at2"/>
<reference evidence="3" key="1">
    <citation type="submission" date="2017-05" db="EMBL/GenBank/DDBJ databases">
        <authorList>
            <person name="Sung H."/>
        </authorList>
    </citation>
    <scope>NUCLEOTIDE SEQUENCE [LARGE SCALE GENOMIC DNA]</scope>
    <source>
        <strain evidence="3">AR23208</strain>
    </source>
</reference>
<gene>
    <name evidence="2" type="ORF">CBW65_05890</name>
</gene>
<accession>A0A1Y0IVK6</accession>
<dbReference type="AlphaFoldDB" id="A0A1Y0IVK6"/>
<dbReference type="PANTHER" id="PTHR34504">
    <property type="entry name" value="ANTITOXIN HICB"/>
    <property type="match status" value="1"/>
</dbReference>
<dbReference type="Pfam" id="PF15919">
    <property type="entry name" value="HicB_lk_antitox"/>
    <property type="match status" value="1"/>
</dbReference>
<feature type="domain" description="HicB-like antitoxin of toxin-antitoxin system" evidence="1">
    <location>
        <begin position="4"/>
        <end position="55"/>
    </location>
</feature>
<dbReference type="KEGG" id="tum:CBW65_05890"/>
<dbReference type="InterPro" id="IPR035069">
    <property type="entry name" value="TTHA1013/TTHA0281-like"/>
</dbReference>
<evidence type="ECO:0000259" key="1">
    <source>
        <dbReference type="Pfam" id="PF15919"/>
    </source>
</evidence>
<keyword evidence="3" id="KW-1185">Reference proteome</keyword>
<organism evidence="2 3">
    <name type="scientific">Tumebacillus avium</name>
    <dbReference type="NCBI Taxonomy" id="1903704"/>
    <lineage>
        <taxon>Bacteria</taxon>
        <taxon>Bacillati</taxon>
        <taxon>Bacillota</taxon>
        <taxon>Bacilli</taxon>
        <taxon>Bacillales</taxon>
        <taxon>Alicyclobacillaceae</taxon>
        <taxon>Tumebacillus</taxon>
    </lineage>
</organism>
<dbReference type="PANTHER" id="PTHR34504:SF2">
    <property type="entry name" value="UPF0150 PROTEIN SSL0259"/>
    <property type="match status" value="1"/>
</dbReference>
<name>A0A1Y0IVK6_9BACL</name>